<accession>A0A453AQ42</accession>
<organism evidence="1 2">
    <name type="scientific">Aegilops tauschii subsp. strangulata</name>
    <name type="common">Goatgrass</name>
    <dbReference type="NCBI Taxonomy" id="200361"/>
    <lineage>
        <taxon>Eukaryota</taxon>
        <taxon>Viridiplantae</taxon>
        <taxon>Streptophyta</taxon>
        <taxon>Embryophyta</taxon>
        <taxon>Tracheophyta</taxon>
        <taxon>Spermatophyta</taxon>
        <taxon>Magnoliopsida</taxon>
        <taxon>Liliopsida</taxon>
        <taxon>Poales</taxon>
        <taxon>Poaceae</taxon>
        <taxon>BOP clade</taxon>
        <taxon>Pooideae</taxon>
        <taxon>Triticodae</taxon>
        <taxon>Triticeae</taxon>
        <taxon>Triticinae</taxon>
        <taxon>Aegilops</taxon>
    </lineage>
</organism>
<reference evidence="2" key="2">
    <citation type="journal article" date="2017" name="Nat. Plants">
        <title>The Aegilops tauschii genome reveals multiple impacts of transposons.</title>
        <authorList>
            <person name="Zhao G."/>
            <person name="Zou C."/>
            <person name="Li K."/>
            <person name="Wang K."/>
            <person name="Li T."/>
            <person name="Gao L."/>
            <person name="Zhang X."/>
            <person name="Wang H."/>
            <person name="Yang Z."/>
            <person name="Liu X."/>
            <person name="Jiang W."/>
            <person name="Mao L."/>
            <person name="Kong X."/>
            <person name="Jiao Y."/>
            <person name="Jia J."/>
        </authorList>
    </citation>
    <scope>NUCLEOTIDE SEQUENCE [LARGE SCALE GENOMIC DNA]</scope>
    <source>
        <strain evidence="2">cv. AL8/78</strain>
    </source>
</reference>
<dbReference type="AlphaFoldDB" id="A0A453AQ42"/>
<evidence type="ECO:0000313" key="1">
    <source>
        <dbReference type="EnsemblPlants" id="AET2Gv20222500.3"/>
    </source>
</evidence>
<reference evidence="2" key="1">
    <citation type="journal article" date="2014" name="Science">
        <title>Ancient hybridizations among the ancestral genomes of bread wheat.</title>
        <authorList>
            <consortium name="International Wheat Genome Sequencing Consortium,"/>
            <person name="Marcussen T."/>
            <person name="Sandve S.R."/>
            <person name="Heier L."/>
            <person name="Spannagl M."/>
            <person name="Pfeifer M."/>
            <person name="Jakobsen K.S."/>
            <person name="Wulff B.B."/>
            <person name="Steuernagel B."/>
            <person name="Mayer K.F."/>
            <person name="Olsen O.A."/>
        </authorList>
    </citation>
    <scope>NUCLEOTIDE SEQUENCE [LARGE SCALE GENOMIC DNA]</scope>
    <source>
        <strain evidence="2">cv. AL8/78</strain>
    </source>
</reference>
<reference evidence="1" key="4">
    <citation type="submission" date="2019-03" db="UniProtKB">
        <authorList>
            <consortium name="EnsemblPlants"/>
        </authorList>
    </citation>
    <scope>IDENTIFICATION</scope>
</reference>
<reference evidence="1" key="3">
    <citation type="journal article" date="2017" name="Nature">
        <title>Genome sequence of the progenitor of the wheat D genome Aegilops tauschii.</title>
        <authorList>
            <person name="Luo M.C."/>
            <person name="Gu Y.Q."/>
            <person name="Puiu D."/>
            <person name="Wang H."/>
            <person name="Twardziok S.O."/>
            <person name="Deal K.R."/>
            <person name="Huo N."/>
            <person name="Zhu T."/>
            <person name="Wang L."/>
            <person name="Wang Y."/>
            <person name="McGuire P.E."/>
            <person name="Liu S."/>
            <person name="Long H."/>
            <person name="Ramasamy R.K."/>
            <person name="Rodriguez J.C."/>
            <person name="Van S.L."/>
            <person name="Yuan L."/>
            <person name="Wang Z."/>
            <person name="Xia Z."/>
            <person name="Xiao L."/>
            <person name="Anderson O.D."/>
            <person name="Ouyang S."/>
            <person name="Liang Y."/>
            <person name="Zimin A.V."/>
            <person name="Pertea G."/>
            <person name="Qi P."/>
            <person name="Bennetzen J.L."/>
            <person name="Dai X."/>
            <person name="Dawson M.W."/>
            <person name="Muller H.G."/>
            <person name="Kugler K."/>
            <person name="Rivarola-Duarte L."/>
            <person name="Spannagl M."/>
            <person name="Mayer K.F.X."/>
            <person name="Lu F.H."/>
            <person name="Bevan M.W."/>
            <person name="Leroy P."/>
            <person name="Li P."/>
            <person name="You F.M."/>
            <person name="Sun Q."/>
            <person name="Liu Z."/>
            <person name="Lyons E."/>
            <person name="Wicker T."/>
            <person name="Salzberg S.L."/>
            <person name="Devos K.M."/>
            <person name="Dvorak J."/>
        </authorList>
    </citation>
    <scope>NUCLEOTIDE SEQUENCE [LARGE SCALE GENOMIC DNA]</scope>
    <source>
        <strain evidence="1">cv. AL8/78</strain>
    </source>
</reference>
<dbReference type="Gramene" id="AET2Gv20222500.3">
    <property type="protein sequence ID" value="AET2Gv20222500.3"/>
    <property type="gene ID" value="AET2Gv20222500"/>
</dbReference>
<dbReference type="Proteomes" id="UP000015105">
    <property type="component" value="Chromosome 2D"/>
</dbReference>
<dbReference type="EnsemblPlants" id="AET2Gv20222500.3">
    <property type="protein sequence ID" value="AET2Gv20222500.3"/>
    <property type="gene ID" value="AET2Gv20222500"/>
</dbReference>
<keyword evidence="2" id="KW-1185">Reference proteome</keyword>
<evidence type="ECO:0000313" key="2">
    <source>
        <dbReference type="Proteomes" id="UP000015105"/>
    </source>
</evidence>
<sequence length="48" mass="5527">KPARCLFYSSAAREVKPPARKPYLLLFPFVPGRRRRRARREPSPSSGT</sequence>
<name>A0A453AQ42_AEGTS</name>
<reference evidence="1" key="5">
    <citation type="journal article" date="2021" name="G3 (Bethesda)">
        <title>Aegilops tauschii genome assembly Aet v5.0 features greater sequence contiguity and improved annotation.</title>
        <authorList>
            <person name="Wang L."/>
            <person name="Zhu T."/>
            <person name="Rodriguez J.C."/>
            <person name="Deal K.R."/>
            <person name="Dubcovsky J."/>
            <person name="McGuire P.E."/>
            <person name="Lux T."/>
            <person name="Spannagl M."/>
            <person name="Mayer K.F.X."/>
            <person name="Baldrich P."/>
            <person name="Meyers B.C."/>
            <person name="Huo N."/>
            <person name="Gu Y.Q."/>
            <person name="Zhou H."/>
            <person name="Devos K.M."/>
            <person name="Bennetzen J.L."/>
            <person name="Unver T."/>
            <person name="Budak H."/>
            <person name="Gulick P.J."/>
            <person name="Galiba G."/>
            <person name="Kalapos B."/>
            <person name="Nelson D.R."/>
            <person name="Li P."/>
            <person name="You F.M."/>
            <person name="Luo M.C."/>
            <person name="Dvorak J."/>
        </authorList>
    </citation>
    <scope>NUCLEOTIDE SEQUENCE [LARGE SCALE GENOMIC DNA]</scope>
    <source>
        <strain evidence="1">cv. AL8/78</strain>
    </source>
</reference>
<protein>
    <submittedName>
        <fullName evidence="1">Uncharacterized protein</fullName>
    </submittedName>
</protein>
<proteinExistence type="predicted"/>